<dbReference type="InterPro" id="IPR019954">
    <property type="entry name" value="Ubiquitin_CS"/>
</dbReference>
<protein>
    <recommendedName>
        <fullName evidence="5">Ubiquitin-like domain-containing protein</fullName>
    </recommendedName>
</protein>
<accession>A0AAE0CE57</accession>
<dbReference type="InterPro" id="IPR019956">
    <property type="entry name" value="Ubiquitin_dom"/>
</dbReference>
<gene>
    <name evidence="6" type="ORF">CYMTET_38426</name>
</gene>
<dbReference type="PANTHER" id="PTHR10666">
    <property type="entry name" value="UBIQUITIN"/>
    <property type="match status" value="1"/>
</dbReference>
<feature type="coiled-coil region" evidence="3">
    <location>
        <begin position="775"/>
        <end position="852"/>
    </location>
</feature>
<dbReference type="EMBL" id="LGRX02025515">
    <property type="protein sequence ID" value="KAK3252270.1"/>
    <property type="molecule type" value="Genomic_DNA"/>
</dbReference>
<feature type="compositionally biased region" description="Low complexity" evidence="4">
    <location>
        <begin position="332"/>
        <end position="341"/>
    </location>
</feature>
<keyword evidence="7" id="KW-1185">Reference proteome</keyword>
<organism evidence="6 7">
    <name type="scientific">Cymbomonas tetramitiformis</name>
    <dbReference type="NCBI Taxonomy" id="36881"/>
    <lineage>
        <taxon>Eukaryota</taxon>
        <taxon>Viridiplantae</taxon>
        <taxon>Chlorophyta</taxon>
        <taxon>Pyramimonadophyceae</taxon>
        <taxon>Pyramimonadales</taxon>
        <taxon>Pyramimonadaceae</taxon>
        <taxon>Cymbomonas</taxon>
    </lineage>
</organism>
<name>A0AAE0CE57_9CHLO</name>
<dbReference type="GO" id="GO:0003729">
    <property type="term" value="F:mRNA binding"/>
    <property type="evidence" value="ECO:0007669"/>
    <property type="project" value="UniProtKB-ARBA"/>
</dbReference>
<dbReference type="AlphaFoldDB" id="A0AAE0CE57"/>
<evidence type="ECO:0000313" key="7">
    <source>
        <dbReference type="Proteomes" id="UP001190700"/>
    </source>
</evidence>
<sequence length="879" mass="97054">MPLRKVTLYKNEYAFYEHGYTPNEMAKIADDAFDVVLEVPRKEKPLALETLTVSGQGAVIVQHSKAPKSSGDDSDPLFNFSYGDSKGLASFLNSIIGAEITVNLELQSGNLGPGQVNGNILSVETEFIREPPSKGEYDSERYSASDRQEYTTLHLLDPSSSTLRRVLLKDIDALELRDPYLQDQLVKSVKRSIQKRVPPPKDSGQAQISIKVVPQPTAGTAASAGIASLSESGADQDIRASYVGRSEEWKCMYRLEIPRQNSEPGAAEDTVLVPSCHAEAQTNPSKRSGEPVRIDILGNVTNTTAVDWEQVWLSLVATELQMLQAVKENPTGSSGHTPAPSSGGGGGSRYGGGGGMQLFIKTLTGKTITLDVCPSDTIEELKAKIQDKEGIPPDQQRLIFAGKQLEDGRTLADYNIQKESTLHLVLRLRGGPTEESHQHDGDSEERFESLSSMQMSGLSEHVVYDILIPLSLKSKDSAMVPVGSHTISGKRILVYDPKANEINTTRAVHMFNDTTIVMAPGSISLMEDSRFVGQAPFTPMLPGDDQLITYGEDTSVMVTREWPKGAQSASLVQAKLGLDKHGALQSFTSVYHARKTTKYTLKNNSMTNTVQSLYVDHSASADHGGFVIATQENCVKAVTGFCRYEFRLAPQEELIFDVVEEVTYDVKEGLSNKTSQTLQNFIKKTVEPILEDGLITEEDMNVLTSMCNNMNQAEVMNKLLNKFKSGDPSLHANRVSETDMRTWRSPQNGVPEHLIALVEQYVVMQAEMRDSSHKIRTYEDSIRKVQDNQERLRANVKAMENVQAKESNPLIARYLNDLDKQEDDMIAKRESVDSLKELRMQLEQRMTSLALEISNCEGGSVPLLWKKFPPDGAPYLQGI</sequence>
<evidence type="ECO:0000256" key="4">
    <source>
        <dbReference type="SAM" id="MobiDB-lite"/>
    </source>
</evidence>
<dbReference type="CDD" id="cd01803">
    <property type="entry name" value="Ubl_ubiquitin"/>
    <property type="match status" value="1"/>
</dbReference>
<comment type="similarity">
    <text evidence="1">Belongs to the ubiquitin family.</text>
</comment>
<proteinExistence type="inferred from homology"/>
<reference evidence="6 7" key="1">
    <citation type="journal article" date="2015" name="Genome Biol. Evol.">
        <title>Comparative Genomics of a Bacterivorous Green Alga Reveals Evolutionary Causalities and Consequences of Phago-Mixotrophic Mode of Nutrition.</title>
        <authorList>
            <person name="Burns J.A."/>
            <person name="Paasch A."/>
            <person name="Narechania A."/>
            <person name="Kim E."/>
        </authorList>
    </citation>
    <scope>NUCLEOTIDE SEQUENCE [LARGE SCALE GENOMIC DNA]</scope>
    <source>
        <strain evidence="6 7">PLY_AMNH</strain>
    </source>
</reference>
<dbReference type="SMART" id="SM00213">
    <property type="entry name" value="UBQ"/>
    <property type="match status" value="1"/>
</dbReference>
<dbReference type="InterPro" id="IPR050158">
    <property type="entry name" value="Ubiquitin_ubiquitin-like"/>
</dbReference>
<evidence type="ECO:0000256" key="1">
    <source>
        <dbReference type="ARBA" id="ARBA00008430"/>
    </source>
</evidence>
<comment type="caution">
    <text evidence="6">The sequence shown here is derived from an EMBL/GenBank/DDBJ whole genome shotgun (WGS) entry which is preliminary data.</text>
</comment>
<dbReference type="PROSITE" id="PS00299">
    <property type="entry name" value="UBIQUITIN_1"/>
    <property type="match status" value="1"/>
</dbReference>
<feature type="region of interest" description="Disordered" evidence="4">
    <location>
        <begin position="328"/>
        <end position="350"/>
    </location>
</feature>
<evidence type="ECO:0000256" key="3">
    <source>
        <dbReference type="SAM" id="Coils"/>
    </source>
</evidence>
<dbReference type="PRINTS" id="PR00348">
    <property type="entry name" value="UBIQUITIN"/>
</dbReference>
<evidence type="ECO:0000259" key="5">
    <source>
        <dbReference type="PROSITE" id="PS50053"/>
    </source>
</evidence>
<evidence type="ECO:0000256" key="2">
    <source>
        <dbReference type="ARBA" id="ARBA00022499"/>
    </source>
</evidence>
<keyword evidence="3" id="KW-0175">Coiled coil</keyword>
<dbReference type="InterPro" id="IPR000626">
    <property type="entry name" value="Ubiquitin-like_dom"/>
</dbReference>
<dbReference type="Gene3D" id="3.10.20.90">
    <property type="entry name" value="Phosphatidylinositol 3-kinase Catalytic Subunit, Chain A, domain 1"/>
    <property type="match status" value="1"/>
</dbReference>
<dbReference type="PROSITE" id="PS50053">
    <property type="entry name" value="UBIQUITIN_2"/>
    <property type="match status" value="1"/>
</dbReference>
<feature type="domain" description="Ubiquitin-like" evidence="5">
    <location>
        <begin position="356"/>
        <end position="431"/>
    </location>
</feature>
<dbReference type="Proteomes" id="UP001190700">
    <property type="component" value="Unassembled WGS sequence"/>
</dbReference>
<dbReference type="SUPFAM" id="SSF54236">
    <property type="entry name" value="Ubiquitin-like"/>
    <property type="match status" value="1"/>
</dbReference>
<dbReference type="FunFam" id="3.10.20.90:FF:000009">
    <property type="entry name" value="Ubiquitin-60S ribosomal protein"/>
    <property type="match status" value="1"/>
</dbReference>
<evidence type="ECO:0000313" key="6">
    <source>
        <dbReference type="EMBL" id="KAK3252270.1"/>
    </source>
</evidence>
<keyword evidence="2" id="KW-1017">Isopeptide bond</keyword>
<dbReference type="Pfam" id="PF00240">
    <property type="entry name" value="ubiquitin"/>
    <property type="match status" value="1"/>
</dbReference>
<dbReference type="InterPro" id="IPR029071">
    <property type="entry name" value="Ubiquitin-like_domsf"/>
</dbReference>